<dbReference type="InterPro" id="IPR002557">
    <property type="entry name" value="Chitin-bd_dom"/>
</dbReference>
<dbReference type="Gene3D" id="2.170.140.10">
    <property type="entry name" value="Chitin binding domain"/>
    <property type="match status" value="3"/>
</dbReference>
<evidence type="ECO:0000256" key="1">
    <source>
        <dbReference type="ARBA" id="ARBA00022669"/>
    </source>
</evidence>
<sequence length="395" mass="43630">MRKAFVVLLCACAVANAQFTDSGEHVAAFEESLDNFADPGLGAASFSEVNDIGEGDTRTVGLEDFNEPRFNKPGGRAYDDDSEVITGVTDSYNQAYGQSPPDFGSAPRPTNVKCIEKNDRYTVPGSCDRYIECLNGTAEEKVCPDGLRYNPNVKFNVYPCQYPNEVPCLERSALQPPQPTADCPHQFGYFKLGDEKNCSFFRNCVNGVGYDFSCPEGLAFSSDVYRCEWPDQVADCDAEAFLGFKCPEVPTSKELGPPTGYRFYRSLTNCQKYFICIDGKPRSLGCGGHSAFDELTSSCVSADEVDACPAELKSAAARSRAAEKQRLTDAEFDNKKQLRSQPLISTVTPAPYKETPYTVSKTRKVQYTTVTVTPEYYDEYVTPTTGKPTRGKRRF</sequence>
<organism evidence="8 9">
    <name type="scientific">Parnassius mnemosyne</name>
    <name type="common">clouded apollo</name>
    <dbReference type="NCBI Taxonomy" id="213953"/>
    <lineage>
        <taxon>Eukaryota</taxon>
        <taxon>Metazoa</taxon>
        <taxon>Ecdysozoa</taxon>
        <taxon>Arthropoda</taxon>
        <taxon>Hexapoda</taxon>
        <taxon>Insecta</taxon>
        <taxon>Pterygota</taxon>
        <taxon>Neoptera</taxon>
        <taxon>Endopterygota</taxon>
        <taxon>Lepidoptera</taxon>
        <taxon>Glossata</taxon>
        <taxon>Ditrysia</taxon>
        <taxon>Papilionoidea</taxon>
        <taxon>Papilionidae</taxon>
        <taxon>Parnassiinae</taxon>
        <taxon>Parnassini</taxon>
        <taxon>Parnassius</taxon>
        <taxon>Driopa</taxon>
    </lineage>
</organism>
<dbReference type="PROSITE" id="PS50940">
    <property type="entry name" value="CHIT_BIND_II"/>
    <property type="match status" value="3"/>
</dbReference>
<dbReference type="EMBL" id="CAVLGL010000115">
    <property type="protein sequence ID" value="CAK1599601.1"/>
    <property type="molecule type" value="Genomic_DNA"/>
</dbReference>
<feature type="domain" description="Chitin-binding type-2" evidence="7">
    <location>
        <begin position="180"/>
        <end position="238"/>
    </location>
</feature>
<keyword evidence="2 6" id="KW-0732">Signal</keyword>
<keyword evidence="9" id="KW-1185">Reference proteome</keyword>
<evidence type="ECO:0000256" key="5">
    <source>
        <dbReference type="ARBA" id="ARBA00023180"/>
    </source>
</evidence>
<keyword evidence="5" id="KW-0325">Glycoprotein</keyword>
<evidence type="ECO:0000313" key="9">
    <source>
        <dbReference type="Proteomes" id="UP001314205"/>
    </source>
</evidence>
<reference evidence="8 9" key="1">
    <citation type="submission" date="2023-11" db="EMBL/GenBank/DDBJ databases">
        <authorList>
            <person name="Hedman E."/>
            <person name="Englund M."/>
            <person name="Stromberg M."/>
            <person name="Nyberg Akerstrom W."/>
            <person name="Nylinder S."/>
            <person name="Jareborg N."/>
            <person name="Kallberg Y."/>
            <person name="Kronander E."/>
        </authorList>
    </citation>
    <scope>NUCLEOTIDE SEQUENCE [LARGE SCALE GENOMIC DNA]</scope>
</reference>
<dbReference type="InterPro" id="IPR051940">
    <property type="entry name" value="Chitin_bind-dev_reg"/>
</dbReference>
<feature type="domain" description="Chitin-binding type-2" evidence="7">
    <location>
        <begin position="243"/>
        <end position="310"/>
    </location>
</feature>
<dbReference type="AlphaFoldDB" id="A0AAV1LWF3"/>
<evidence type="ECO:0000256" key="4">
    <source>
        <dbReference type="ARBA" id="ARBA00023157"/>
    </source>
</evidence>
<dbReference type="SUPFAM" id="SSF57625">
    <property type="entry name" value="Invertebrate chitin-binding proteins"/>
    <property type="match status" value="3"/>
</dbReference>
<gene>
    <name evidence="8" type="ORF">PARMNEM_LOCUS18465</name>
</gene>
<name>A0AAV1LWF3_9NEOP</name>
<dbReference type="SMART" id="SM00494">
    <property type="entry name" value="ChtBD2"/>
    <property type="match status" value="3"/>
</dbReference>
<keyword evidence="1" id="KW-0147">Chitin-binding</keyword>
<dbReference type="PANTHER" id="PTHR23301">
    <property type="entry name" value="CHITIN BINDING PERITROPHIN-A"/>
    <property type="match status" value="1"/>
</dbReference>
<dbReference type="Pfam" id="PF01607">
    <property type="entry name" value="CBM_14"/>
    <property type="match status" value="3"/>
</dbReference>
<dbReference type="Proteomes" id="UP001314205">
    <property type="component" value="Unassembled WGS sequence"/>
</dbReference>
<feature type="domain" description="Chitin-binding type-2" evidence="7">
    <location>
        <begin position="111"/>
        <end position="170"/>
    </location>
</feature>
<keyword evidence="4" id="KW-1015">Disulfide bond</keyword>
<evidence type="ECO:0000259" key="7">
    <source>
        <dbReference type="PROSITE" id="PS50940"/>
    </source>
</evidence>
<protein>
    <recommendedName>
        <fullName evidence="7">Chitin-binding type-2 domain-containing protein</fullName>
    </recommendedName>
</protein>
<dbReference type="InterPro" id="IPR036508">
    <property type="entry name" value="Chitin-bd_dom_sf"/>
</dbReference>
<evidence type="ECO:0000256" key="6">
    <source>
        <dbReference type="SAM" id="SignalP"/>
    </source>
</evidence>
<proteinExistence type="predicted"/>
<evidence type="ECO:0000256" key="3">
    <source>
        <dbReference type="ARBA" id="ARBA00022737"/>
    </source>
</evidence>
<accession>A0AAV1LWF3</accession>
<keyword evidence="3" id="KW-0677">Repeat</keyword>
<dbReference type="GO" id="GO:0008061">
    <property type="term" value="F:chitin binding"/>
    <property type="evidence" value="ECO:0007669"/>
    <property type="project" value="UniProtKB-KW"/>
</dbReference>
<dbReference type="GO" id="GO:0005576">
    <property type="term" value="C:extracellular region"/>
    <property type="evidence" value="ECO:0007669"/>
    <property type="project" value="InterPro"/>
</dbReference>
<evidence type="ECO:0000313" key="8">
    <source>
        <dbReference type="EMBL" id="CAK1599601.1"/>
    </source>
</evidence>
<dbReference type="PANTHER" id="PTHR23301:SF98">
    <property type="entry name" value="CHITIN-BINDING TYPE-2 DOMAIN-CONTAINING PROTEIN-RELATED"/>
    <property type="match status" value="1"/>
</dbReference>
<evidence type="ECO:0000256" key="2">
    <source>
        <dbReference type="ARBA" id="ARBA00022729"/>
    </source>
</evidence>
<feature type="signal peptide" evidence="6">
    <location>
        <begin position="1"/>
        <end position="17"/>
    </location>
</feature>
<comment type="caution">
    <text evidence="8">The sequence shown here is derived from an EMBL/GenBank/DDBJ whole genome shotgun (WGS) entry which is preliminary data.</text>
</comment>
<feature type="chain" id="PRO_5043819098" description="Chitin-binding type-2 domain-containing protein" evidence="6">
    <location>
        <begin position="18"/>
        <end position="395"/>
    </location>
</feature>